<dbReference type="PANTHER" id="PTHR22967">
    <property type="entry name" value="SERINE/THREONINE PROTEIN KINASE"/>
    <property type="match status" value="1"/>
</dbReference>
<comment type="catalytic activity">
    <reaction evidence="7">
        <text>L-threonyl-[protein] + ATP = O-phospho-L-threonyl-[protein] + ADP + H(+)</text>
        <dbReference type="Rhea" id="RHEA:46608"/>
        <dbReference type="Rhea" id="RHEA-COMP:11060"/>
        <dbReference type="Rhea" id="RHEA-COMP:11605"/>
        <dbReference type="ChEBI" id="CHEBI:15378"/>
        <dbReference type="ChEBI" id="CHEBI:30013"/>
        <dbReference type="ChEBI" id="CHEBI:30616"/>
        <dbReference type="ChEBI" id="CHEBI:61977"/>
        <dbReference type="ChEBI" id="CHEBI:456216"/>
        <dbReference type="EC" id="2.7.11.1"/>
    </reaction>
</comment>
<evidence type="ECO:0000259" key="10">
    <source>
        <dbReference type="PROSITE" id="PS50011"/>
    </source>
</evidence>
<dbReference type="PROSITE" id="PS50011">
    <property type="entry name" value="PROTEIN_KINASE_DOM"/>
    <property type="match status" value="1"/>
</dbReference>
<dbReference type="Gene3D" id="1.10.510.10">
    <property type="entry name" value="Transferase(Phosphotransferase) domain 1"/>
    <property type="match status" value="1"/>
</dbReference>
<evidence type="ECO:0000256" key="4">
    <source>
        <dbReference type="ARBA" id="ARBA00022741"/>
    </source>
</evidence>
<sequence length="501" mass="56684">MGNSIPFSTGTIQIEKKIGEGGFSQVYVGKDHFERKVAVKVMGFSSKDTLQRIENEIKIHKIASESPFVIKLLDSIILQQQHQIAIAMEFCSGTLVNEMEHCYPSTIGTNKIRDVMLCVSGSLAYLHSKGYCHRDIKIENVLIFNGEYKLTDFGSAIPTSTYLTRKQGDASEVEEDIEKHTTPEYRSPEMVKVYSYNTIGDKADVWAAGCLLYKLEFFVTPFDGSPMKIIRGSYGLPKPIEDTEKSWLENTLEVDQNKRWNSQDLFNAVNTNSVVPKQHLKEQITITEKQVSKQPNDTNNDANKTMFIRRRSSFGSSTSKTRVMGITEKTQKEKPLISFDHQKEIDKSSIVRNICSLYDQPKTPIQPSPSPVFDSSILQNSINQDKKDYMSLYNLSAPYNNYENPLSFSPNQSCGYYNGSITPNNWYPQQLYQPHPGTCPVTPPSQSKRNIPNLYSPEIPVVVQPPEKVDIFAQLDTKPKRGLHRTTSSSSNIFSFDENAF</sequence>
<organism evidence="11 12">
    <name type="scientific">Entamoeba nuttalli (strain P19)</name>
    <name type="common">Amoeba</name>
    <dbReference type="NCBI Taxonomy" id="1076696"/>
    <lineage>
        <taxon>Eukaryota</taxon>
        <taxon>Amoebozoa</taxon>
        <taxon>Evosea</taxon>
        <taxon>Archamoebae</taxon>
        <taxon>Mastigamoebida</taxon>
        <taxon>Entamoebidae</taxon>
        <taxon>Entamoeba</taxon>
    </lineage>
</organism>
<dbReference type="GeneID" id="20072667"/>
<keyword evidence="4 9" id="KW-0547">Nucleotide-binding</keyword>
<dbReference type="InterPro" id="IPR017441">
    <property type="entry name" value="Protein_kinase_ATP_BS"/>
</dbReference>
<feature type="domain" description="Protein kinase" evidence="10">
    <location>
        <begin position="12"/>
        <end position="275"/>
    </location>
</feature>
<dbReference type="GO" id="GO:0005737">
    <property type="term" value="C:cytoplasm"/>
    <property type="evidence" value="ECO:0007669"/>
    <property type="project" value="TreeGrafter"/>
</dbReference>
<name>K2H118_ENTNP</name>
<feature type="binding site" evidence="9">
    <location>
        <position position="40"/>
    </location>
    <ligand>
        <name>ATP</name>
        <dbReference type="ChEBI" id="CHEBI:30616"/>
    </ligand>
</feature>
<evidence type="ECO:0000256" key="9">
    <source>
        <dbReference type="PROSITE-ProRule" id="PRU10141"/>
    </source>
</evidence>
<evidence type="ECO:0000256" key="3">
    <source>
        <dbReference type="ARBA" id="ARBA00022679"/>
    </source>
</evidence>
<protein>
    <recommendedName>
        <fullName evidence="1">non-specific serine/threonine protein kinase</fullName>
        <ecNumber evidence="1">2.7.11.1</ecNumber>
    </recommendedName>
</protein>
<dbReference type="InterPro" id="IPR008271">
    <property type="entry name" value="Ser/Thr_kinase_AS"/>
</dbReference>
<dbReference type="RefSeq" id="XP_008856491.1">
    <property type="nucleotide sequence ID" value="XM_008858269.1"/>
</dbReference>
<gene>
    <name evidence="11" type="ORF">ENU1_065430</name>
</gene>
<dbReference type="FunFam" id="1.10.510.10:FF:001350">
    <property type="entry name" value="Serine/threonine protein kinase"/>
    <property type="match status" value="1"/>
</dbReference>
<dbReference type="SMART" id="SM00220">
    <property type="entry name" value="S_TKc"/>
    <property type="match status" value="1"/>
</dbReference>
<keyword evidence="2" id="KW-0723">Serine/threonine-protein kinase</keyword>
<dbReference type="OrthoDB" id="248923at2759"/>
<proteinExistence type="predicted"/>
<dbReference type="PROSITE" id="PS00108">
    <property type="entry name" value="PROTEIN_KINASE_ST"/>
    <property type="match status" value="1"/>
</dbReference>
<evidence type="ECO:0000256" key="7">
    <source>
        <dbReference type="ARBA" id="ARBA00047899"/>
    </source>
</evidence>
<dbReference type="Pfam" id="PF00069">
    <property type="entry name" value="Pkinase"/>
    <property type="match status" value="1"/>
</dbReference>
<dbReference type="PROSITE" id="PS00107">
    <property type="entry name" value="PROTEIN_KINASE_ATP"/>
    <property type="match status" value="1"/>
</dbReference>
<evidence type="ECO:0000256" key="8">
    <source>
        <dbReference type="ARBA" id="ARBA00048679"/>
    </source>
</evidence>
<dbReference type="VEuPathDB" id="AmoebaDB:ENU1_065430"/>
<evidence type="ECO:0000256" key="2">
    <source>
        <dbReference type="ARBA" id="ARBA00022527"/>
    </source>
</evidence>
<evidence type="ECO:0000256" key="1">
    <source>
        <dbReference type="ARBA" id="ARBA00012513"/>
    </source>
</evidence>
<dbReference type="GO" id="GO:0005524">
    <property type="term" value="F:ATP binding"/>
    <property type="evidence" value="ECO:0007669"/>
    <property type="project" value="UniProtKB-UniRule"/>
</dbReference>
<evidence type="ECO:0000313" key="12">
    <source>
        <dbReference type="Proteomes" id="UP000006769"/>
    </source>
</evidence>
<dbReference type="Proteomes" id="UP000006769">
    <property type="component" value="Unassembled WGS sequence"/>
</dbReference>
<evidence type="ECO:0000313" key="11">
    <source>
        <dbReference type="EMBL" id="EKE41183.1"/>
    </source>
</evidence>
<dbReference type="PANTHER" id="PTHR22967:SF57">
    <property type="entry name" value="AUXILIN, ISOFORM A-RELATED"/>
    <property type="match status" value="1"/>
</dbReference>
<dbReference type="SUPFAM" id="SSF56112">
    <property type="entry name" value="Protein kinase-like (PK-like)"/>
    <property type="match status" value="1"/>
</dbReference>
<evidence type="ECO:0000256" key="6">
    <source>
        <dbReference type="ARBA" id="ARBA00022840"/>
    </source>
</evidence>
<dbReference type="InterPro" id="IPR000719">
    <property type="entry name" value="Prot_kinase_dom"/>
</dbReference>
<keyword evidence="6 9" id="KW-0067">ATP-binding</keyword>
<reference evidence="11 12" key="1">
    <citation type="submission" date="2011-11" db="EMBL/GenBank/DDBJ databases">
        <authorList>
            <person name="Hannick L."/>
            <person name="Karamycheva S."/>
            <person name="Lorenzi H."/>
            <person name="Caler E."/>
        </authorList>
    </citation>
    <scope>NUCLEOTIDE SEQUENCE [LARGE SCALE GENOMIC DNA]</scope>
    <source>
        <strain evidence="11 12">P19</strain>
    </source>
</reference>
<dbReference type="InterPro" id="IPR011009">
    <property type="entry name" value="Kinase-like_dom_sf"/>
</dbReference>
<dbReference type="OMA" id="SKTRVMG"/>
<dbReference type="EC" id="2.7.11.1" evidence="1"/>
<accession>K2H118</accession>
<dbReference type="GO" id="GO:0004674">
    <property type="term" value="F:protein serine/threonine kinase activity"/>
    <property type="evidence" value="ECO:0007669"/>
    <property type="project" value="UniProtKB-KW"/>
</dbReference>
<keyword evidence="5 11" id="KW-0418">Kinase</keyword>
<evidence type="ECO:0000256" key="5">
    <source>
        <dbReference type="ARBA" id="ARBA00022777"/>
    </source>
</evidence>
<comment type="catalytic activity">
    <reaction evidence="8">
        <text>L-seryl-[protein] + ATP = O-phospho-L-seryl-[protein] + ADP + H(+)</text>
        <dbReference type="Rhea" id="RHEA:17989"/>
        <dbReference type="Rhea" id="RHEA-COMP:9863"/>
        <dbReference type="Rhea" id="RHEA-COMP:11604"/>
        <dbReference type="ChEBI" id="CHEBI:15378"/>
        <dbReference type="ChEBI" id="CHEBI:29999"/>
        <dbReference type="ChEBI" id="CHEBI:30616"/>
        <dbReference type="ChEBI" id="CHEBI:83421"/>
        <dbReference type="ChEBI" id="CHEBI:456216"/>
        <dbReference type="EC" id="2.7.11.1"/>
    </reaction>
</comment>
<dbReference type="EMBL" id="JH926224">
    <property type="protein sequence ID" value="EKE41183.1"/>
    <property type="molecule type" value="Genomic_DNA"/>
</dbReference>
<keyword evidence="3" id="KW-0808">Transferase</keyword>
<dbReference type="AlphaFoldDB" id="K2H118"/>